<evidence type="ECO:0008006" key="3">
    <source>
        <dbReference type="Google" id="ProtNLM"/>
    </source>
</evidence>
<evidence type="ECO:0000256" key="1">
    <source>
        <dbReference type="SAM" id="Phobius"/>
    </source>
</evidence>
<protein>
    <recommendedName>
        <fullName evidence="3">ER-bound oxygenase mpaB/mpaB'/Rubber oxygenase catalytic domain-containing protein</fullName>
    </recommendedName>
</protein>
<keyword evidence="1" id="KW-1133">Transmembrane helix</keyword>
<gene>
    <name evidence="2" type="ORF">ACAT0790_LOCUS43375</name>
</gene>
<accession>A0A7S1RH83</accession>
<dbReference type="AlphaFoldDB" id="A0A7S1RH83"/>
<keyword evidence="1" id="KW-0812">Transmembrane</keyword>
<dbReference type="EMBL" id="HBGE01072455">
    <property type="protein sequence ID" value="CAD9166607.1"/>
    <property type="molecule type" value="Transcribed_RNA"/>
</dbReference>
<dbReference type="PANTHER" id="PTHR37159:SF1">
    <property type="entry name" value="GH11867P"/>
    <property type="match status" value="1"/>
</dbReference>
<reference evidence="2" key="1">
    <citation type="submission" date="2021-01" db="EMBL/GenBank/DDBJ databases">
        <authorList>
            <person name="Corre E."/>
            <person name="Pelletier E."/>
            <person name="Niang G."/>
            <person name="Scheremetjew M."/>
            <person name="Finn R."/>
            <person name="Kale V."/>
            <person name="Holt S."/>
            <person name="Cochrane G."/>
            <person name="Meng A."/>
            <person name="Brown T."/>
            <person name="Cohen L."/>
        </authorList>
    </citation>
    <scope>NUCLEOTIDE SEQUENCE</scope>
    <source>
        <strain evidence="2">OF101</strain>
    </source>
</reference>
<organism evidence="2">
    <name type="scientific">Alexandrium catenella</name>
    <name type="common">Red tide dinoflagellate</name>
    <name type="synonym">Gonyaulax catenella</name>
    <dbReference type="NCBI Taxonomy" id="2925"/>
    <lineage>
        <taxon>Eukaryota</taxon>
        <taxon>Sar</taxon>
        <taxon>Alveolata</taxon>
        <taxon>Dinophyceae</taxon>
        <taxon>Gonyaulacales</taxon>
        <taxon>Pyrocystaceae</taxon>
        <taxon>Alexandrium</taxon>
    </lineage>
</organism>
<name>A0A7S1RH83_ALECA</name>
<keyword evidence="1" id="KW-0472">Membrane</keyword>
<evidence type="ECO:0000313" key="2">
    <source>
        <dbReference type="EMBL" id="CAD9166607.1"/>
    </source>
</evidence>
<dbReference type="PANTHER" id="PTHR37159">
    <property type="entry name" value="GH11867P"/>
    <property type="match status" value="1"/>
</dbReference>
<proteinExistence type="predicted"/>
<feature type="transmembrane region" description="Helical" evidence="1">
    <location>
        <begin position="395"/>
        <end position="414"/>
    </location>
</feature>
<sequence>MTTDDMEVWDQRLTLRPPPYKGAMARLLEGLEVGDDIIDALPDAMVSPCTRHRGASSEMDGVEQLPEPEWVDWDLVRKGQALWSEHLGRAFLALTAALLQGFTIARFAEVLHRAGYAQSPLTSVNRYSATAFFLHDWFLYPLDDPESRARKGIYTVRCMHSYARRRSNELFSREAGEGIPLSQYDLGEVQLGFSVVCLSVMENELAMPKFACDEREAMVHVWRLIGWHLGIQDRFNVCTSVDDLEACFEDYMRWTPQRLRSCRESTHVLQRVAVEGFGTHLFLGQQYWKGFLAALQNVRGLDINYVRVKPLPGMMQFVRWRFLAVGRSAKLNAVMSHFITLMRETRRRRPKLADWIQVSVAPKVAAANDLVGWRLVSLAMRLAVASGAAASPHKAVQMLAAASTAVVLLLVALARRRRVRLALGGRS</sequence>